<gene>
    <name evidence="2" type="ORF">MW046_03565</name>
</gene>
<evidence type="ECO:0000313" key="3">
    <source>
        <dbReference type="Proteomes" id="UP000831768"/>
    </source>
</evidence>
<dbReference type="KEGG" id="haad:MW046_03565"/>
<dbReference type="AlphaFoldDB" id="A0A8U0A2U6"/>
<name>A0A8U0A2U6_9EURY</name>
<proteinExistence type="predicted"/>
<dbReference type="RefSeq" id="WP_247994195.1">
    <property type="nucleotide sequence ID" value="NZ_CP096019.1"/>
</dbReference>
<dbReference type="Proteomes" id="UP000831768">
    <property type="component" value="Chromosome"/>
</dbReference>
<dbReference type="GeneID" id="71927094"/>
<evidence type="ECO:0000313" key="2">
    <source>
        <dbReference type="EMBL" id="UPM43531.1"/>
    </source>
</evidence>
<reference evidence="2" key="1">
    <citation type="submission" date="2022-04" db="EMBL/GenBank/DDBJ databases">
        <title>Halocatena sp. nov., isolated from a salt lake.</title>
        <authorList>
            <person name="Cui H.-L."/>
        </authorList>
    </citation>
    <scope>NUCLEOTIDE SEQUENCE</scope>
    <source>
        <strain evidence="2">AD-1</strain>
    </source>
</reference>
<organism evidence="2 3">
    <name type="scientific">Halocatena salina</name>
    <dbReference type="NCBI Taxonomy" id="2934340"/>
    <lineage>
        <taxon>Archaea</taxon>
        <taxon>Methanobacteriati</taxon>
        <taxon>Methanobacteriota</taxon>
        <taxon>Stenosarchaea group</taxon>
        <taxon>Halobacteria</taxon>
        <taxon>Halobacteriales</taxon>
        <taxon>Natronomonadaceae</taxon>
        <taxon>Halocatena</taxon>
    </lineage>
</organism>
<sequence>MVYAWEIDSDSVFVTATAEIKEVSQPRQPTQNKEVPRYLSRGTSNSSAVVRDTLGVSSLNGGDRREVHKSAALARSRKTRGLSNDAASASSAHEA</sequence>
<protein>
    <submittedName>
        <fullName evidence="2">Uncharacterized protein</fullName>
    </submittedName>
</protein>
<accession>A0A8U0A2U6</accession>
<dbReference type="EMBL" id="CP096019">
    <property type="protein sequence ID" value="UPM43531.1"/>
    <property type="molecule type" value="Genomic_DNA"/>
</dbReference>
<feature type="region of interest" description="Disordered" evidence="1">
    <location>
        <begin position="22"/>
        <end position="95"/>
    </location>
</feature>
<feature type="compositionally biased region" description="Polar residues" evidence="1">
    <location>
        <begin position="81"/>
        <end position="95"/>
    </location>
</feature>
<keyword evidence="3" id="KW-1185">Reference proteome</keyword>
<evidence type="ECO:0000256" key="1">
    <source>
        <dbReference type="SAM" id="MobiDB-lite"/>
    </source>
</evidence>